<evidence type="ECO:0000259" key="5">
    <source>
        <dbReference type="Pfam" id="PF24568"/>
    </source>
</evidence>
<name>A0A0C7R0X7_PARSO</name>
<dbReference type="Gene3D" id="2.70.70.10">
    <property type="entry name" value="Glucose Permease (Domain IIA)"/>
    <property type="match status" value="1"/>
</dbReference>
<dbReference type="Pfam" id="PF24568">
    <property type="entry name" value="CC_PcsB"/>
    <property type="match status" value="1"/>
</dbReference>
<reference evidence="7" key="1">
    <citation type="submission" date="2015-01" db="EMBL/GenBank/DDBJ databases">
        <authorList>
            <person name="Aslett M.A."/>
            <person name="De Silva N."/>
        </authorList>
    </citation>
    <scope>NUCLEOTIDE SEQUENCE [LARGE SCALE GENOMIC DNA]</scope>
    <source>
        <strain evidence="7">R28058</strain>
    </source>
</reference>
<proteinExistence type="predicted"/>
<evidence type="ECO:0000259" key="4">
    <source>
        <dbReference type="Pfam" id="PF01551"/>
    </source>
</evidence>
<sequence>MKKLSVTLALFLFLSTGFSYAQPKKEELDEKLKQNRQKQDNLGNEIKSIDSEIEKINMEISKINDKVGQANQKIEILKNDIKATEGEIDDISKKIAINEEKLGERLKAINNNYSISYIKVLLDSESISDFFNNIYLVKQVVSYDKEIIKELDNDKSEFDKKKEELNKKKEESQLLTDTLKTEQDNLEVKKNEVQSKKDEVQSLKSKLEQEENSLESEISKLTMDAGQIEAGAVISSGSWPVPGHTSISSPYGYRTHPVLGTQKMHTGIDIPAPTGTPIVAIDNGVVIFSGVQNGYGNVVMIKHSDGKVSLMAHNSSNLVSVGQQVQKGQVVAKIGSTGMSTGPHTHFEIRINGQHTNPLAYLN</sequence>
<dbReference type="InterPro" id="IPR011055">
    <property type="entry name" value="Dup_hybrid_motif"/>
</dbReference>
<dbReference type="InterPro" id="IPR050570">
    <property type="entry name" value="Cell_wall_metabolism_enzyme"/>
</dbReference>
<dbReference type="PANTHER" id="PTHR21666:SF270">
    <property type="entry name" value="MUREIN HYDROLASE ACTIVATOR ENVC"/>
    <property type="match status" value="1"/>
</dbReference>
<dbReference type="InterPro" id="IPR057309">
    <property type="entry name" value="PcsB_CC"/>
</dbReference>
<dbReference type="Proteomes" id="UP000049127">
    <property type="component" value="Unassembled WGS sequence"/>
</dbReference>
<feature type="chain" id="PRO_5009760300" evidence="3">
    <location>
        <begin position="22"/>
        <end position="363"/>
    </location>
</feature>
<dbReference type="CDD" id="cd12797">
    <property type="entry name" value="M23_peptidase"/>
    <property type="match status" value="1"/>
</dbReference>
<dbReference type="InterPro" id="IPR016047">
    <property type="entry name" value="M23ase_b-sheet_dom"/>
</dbReference>
<feature type="coiled-coil region" evidence="2">
    <location>
        <begin position="25"/>
        <end position="101"/>
    </location>
</feature>
<feature type="domain" description="Peptidoglycan hydrolase PcsB coiled-coil" evidence="5">
    <location>
        <begin position="88"/>
        <end position="161"/>
    </location>
</feature>
<dbReference type="GO" id="GO:0004222">
    <property type="term" value="F:metalloendopeptidase activity"/>
    <property type="evidence" value="ECO:0007669"/>
    <property type="project" value="TreeGrafter"/>
</dbReference>
<protein>
    <submittedName>
        <fullName evidence="6">Peptidase</fullName>
    </submittedName>
</protein>
<evidence type="ECO:0000313" key="7">
    <source>
        <dbReference type="Proteomes" id="UP000049127"/>
    </source>
</evidence>
<dbReference type="PANTHER" id="PTHR21666">
    <property type="entry name" value="PEPTIDASE-RELATED"/>
    <property type="match status" value="1"/>
</dbReference>
<organism evidence="6 7">
    <name type="scientific">Paraclostridium sordellii</name>
    <name type="common">Clostridium sordellii</name>
    <dbReference type="NCBI Taxonomy" id="1505"/>
    <lineage>
        <taxon>Bacteria</taxon>
        <taxon>Bacillati</taxon>
        <taxon>Bacillota</taxon>
        <taxon>Clostridia</taxon>
        <taxon>Peptostreptococcales</taxon>
        <taxon>Peptostreptococcaceae</taxon>
        <taxon>Paraclostridium</taxon>
    </lineage>
</organism>
<evidence type="ECO:0000256" key="3">
    <source>
        <dbReference type="SAM" id="SignalP"/>
    </source>
</evidence>
<dbReference type="EMBL" id="CEKZ01000003">
    <property type="protein sequence ID" value="CEQ02480.1"/>
    <property type="molecule type" value="Genomic_DNA"/>
</dbReference>
<dbReference type="Pfam" id="PF01551">
    <property type="entry name" value="Peptidase_M23"/>
    <property type="match status" value="1"/>
</dbReference>
<feature type="domain" description="M23ase beta-sheet core" evidence="4">
    <location>
        <begin position="263"/>
        <end position="358"/>
    </location>
</feature>
<feature type="coiled-coil region" evidence="2">
    <location>
        <begin position="148"/>
        <end position="224"/>
    </location>
</feature>
<evidence type="ECO:0000256" key="1">
    <source>
        <dbReference type="ARBA" id="ARBA00022729"/>
    </source>
</evidence>
<dbReference type="Gene3D" id="6.10.250.3150">
    <property type="match status" value="1"/>
</dbReference>
<evidence type="ECO:0000313" key="6">
    <source>
        <dbReference type="EMBL" id="CEQ02480.1"/>
    </source>
</evidence>
<keyword evidence="2" id="KW-0175">Coiled coil</keyword>
<dbReference type="AlphaFoldDB" id="A0A0C7R0X7"/>
<feature type="signal peptide" evidence="3">
    <location>
        <begin position="1"/>
        <end position="21"/>
    </location>
</feature>
<keyword evidence="1 3" id="KW-0732">Signal</keyword>
<dbReference type="OrthoDB" id="9809488at2"/>
<dbReference type="FunFam" id="2.70.70.10:FF:000006">
    <property type="entry name" value="M23 family peptidase"/>
    <property type="match status" value="1"/>
</dbReference>
<dbReference type="SUPFAM" id="SSF57997">
    <property type="entry name" value="Tropomyosin"/>
    <property type="match status" value="1"/>
</dbReference>
<accession>A0A0C7R0X7</accession>
<dbReference type="SUPFAM" id="SSF51261">
    <property type="entry name" value="Duplicated hybrid motif"/>
    <property type="match status" value="1"/>
</dbReference>
<evidence type="ECO:0000256" key="2">
    <source>
        <dbReference type="SAM" id="Coils"/>
    </source>
</evidence>
<gene>
    <name evidence="6" type="primary">envC_1</name>
    <name evidence="6" type="ORF">R28058_02131</name>
</gene>
<dbReference type="RefSeq" id="WP_055341205.1">
    <property type="nucleotide sequence ID" value="NZ_CDNI01000014.1"/>
</dbReference>